<gene>
    <name evidence="1" type="ORF">LSS_21650</name>
</gene>
<sequence>MFQKTGRKNHFTNYTVVFLKGSFEYPFCLSGKSVS</sequence>
<dbReference type="EMBL" id="CP006694">
    <property type="protein sequence ID" value="AIT10900.1"/>
    <property type="molecule type" value="Genomic_DNA"/>
</dbReference>
<reference evidence="1 2" key="2">
    <citation type="journal article" date="2014" name="Emerg. Microbes Infect.">
        <title>Potential impact on kidney infection: a whole-genome analysis of Leptospira santarosai serovar Shermani.</title>
        <authorList>
            <person name="Chou L.F."/>
            <person name="Chen T.W."/>
            <person name="Ko Y.C."/>
            <person name="Pan M.J."/>
            <person name="Tian Y.C."/>
            <person name="Chiu C.H."/>
            <person name="Tang P."/>
            <person name="Hung C.C."/>
            <person name="Yang C.W."/>
        </authorList>
    </citation>
    <scope>NUCLEOTIDE SEQUENCE</scope>
    <source>
        <strain evidence="1 2">LT 821</strain>
    </source>
</reference>
<organism evidence="1 2">
    <name type="scientific">Leptospira santarosai serovar Shermani str. LT 821</name>
    <dbReference type="NCBI Taxonomy" id="758847"/>
    <lineage>
        <taxon>Bacteria</taxon>
        <taxon>Pseudomonadati</taxon>
        <taxon>Spirochaetota</taxon>
        <taxon>Spirochaetia</taxon>
        <taxon>Leptospirales</taxon>
        <taxon>Leptospiraceae</taxon>
        <taxon>Leptospira</taxon>
    </lineage>
</organism>
<evidence type="ECO:0000313" key="2">
    <source>
        <dbReference type="Proteomes" id="UP000035800"/>
    </source>
</evidence>
<evidence type="ECO:0000313" key="1">
    <source>
        <dbReference type="EMBL" id="AIT10900.1"/>
    </source>
</evidence>
<proteinExistence type="predicted"/>
<dbReference type="AlphaFoldDB" id="A0A097ESM1"/>
<reference evidence="1 2" key="1">
    <citation type="journal article" date="2012" name="Gene">
        <title>Sequence of Leptospira santarosai serovar Shermani genome and prediction of virulence-associated genes.</title>
        <authorList>
            <person name="Chou L.F."/>
            <person name="Chen Y.T."/>
            <person name="Lu C.W."/>
            <person name="Ko Y.C."/>
            <person name="Tang C.Y."/>
            <person name="Pan M.J."/>
            <person name="Tian Y.C."/>
            <person name="Chiu C.H."/>
            <person name="Hung C.C."/>
            <person name="Yang C.W."/>
        </authorList>
    </citation>
    <scope>NUCLEOTIDE SEQUENCE [LARGE SCALE GENOMIC DNA]</scope>
    <source>
        <strain evidence="1">LT 821</strain>
    </source>
</reference>
<accession>A0A097ESM1</accession>
<dbReference type="STRING" id="758847.LSS_21650"/>
<dbReference type="KEGG" id="lst:LSS_21650"/>
<protein>
    <submittedName>
        <fullName evidence="1">Uncharacterized protein</fullName>
    </submittedName>
</protein>
<dbReference type="Proteomes" id="UP000035800">
    <property type="component" value="Chromosome I"/>
</dbReference>
<name>A0A097ESM1_9LEPT</name>